<proteinExistence type="predicted"/>
<reference evidence="1 2" key="1">
    <citation type="submission" date="2024-01" db="EMBL/GenBank/DDBJ databases">
        <title>The genomes of 5 underutilized Papilionoideae crops provide insights into root nodulation and disease resistanc.</title>
        <authorList>
            <person name="Jiang F."/>
        </authorList>
    </citation>
    <scope>NUCLEOTIDE SEQUENCE [LARGE SCALE GENOMIC DNA]</scope>
    <source>
        <strain evidence="1">LVBAO_FW01</strain>
        <tissue evidence="1">Leaves</tissue>
    </source>
</reference>
<organism evidence="1 2">
    <name type="scientific">Canavalia gladiata</name>
    <name type="common">Sword bean</name>
    <name type="synonym">Dolichos gladiatus</name>
    <dbReference type="NCBI Taxonomy" id="3824"/>
    <lineage>
        <taxon>Eukaryota</taxon>
        <taxon>Viridiplantae</taxon>
        <taxon>Streptophyta</taxon>
        <taxon>Embryophyta</taxon>
        <taxon>Tracheophyta</taxon>
        <taxon>Spermatophyta</taxon>
        <taxon>Magnoliopsida</taxon>
        <taxon>eudicotyledons</taxon>
        <taxon>Gunneridae</taxon>
        <taxon>Pentapetalae</taxon>
        <taxon>rosids</taxon>
        <taxon>fabids</taxon>
        <taxon>Fabales</taxon>
        <taxon>Fabaceae</taxon>
        <taxon>Papilionoideae</taxon>
        <taxon>50 kb inversion clade</taxon>
        <taxon>NPAAA clade</taxon>
        <taxon>indigoferoid/millettioid clade</taxon>
        <taxon>Phaseoleae</taxon>
        <taxon>Canavalia</taxon>
    </lineage>
</organism>
<dbReference type="AlphaFoldDB" id="A0AAN9QRT8"/>
<keyword evidence="2" id="KW-1185">Reference proteome</keyword>
<dbReference type="Proteomes" id="UP001367508">
    <property type="component" value="Unassembled WGS sequence"/>
</dbReference>
<evidence type="ECO:0000313" key="1">
    <source>
        <dbReference type="EMBL" id="KAK7344406.1"/>
    </source>
</evidence>
<dbReference type="EMBL" id="JAYMYQ010000003">
    <property type="protein sequence ID" value="KAK7344406.1"/>
    <property type="molecule type" value="Genomic_DNA"/>
</dbReference>
<comment type="caution">
    <text evidence="1">The sequence shown here is derived from an EMBL/GenBank/DDBJ whole genome shotgun (WGS) entry which is preliminary data.</text>
</comment>
<accession>A0AAN9QRT8</accession>
<name>A0AAN9QRT8_CANGL</name>
<gene>
    <name evidence="1" type="ORF">VNO77_13959</name>
</gene>
<sequence length="94" mass="10656">MGYFGQAHPTVIGDVASNVGSRQREPSVLDAFWSDIKFLPENLSLPLSLWGFHFNISREFRFLTPPPFVPKNDSIDTERGSFVPRRIDFAQSLS</sequence>
<evidence type="ECO:0000313" key="2">
    <source>
        <dbReference type="Proteomes" id="UP001367508"/>
    </source>
</evidence>
<protein>
    <submittedName>
        <fullName evidence="1">Uncharacterized protein</fullName>
    </submittedName>
</protein>